<evidence type="ECO:0000313" key="2">
    <source>
        <dbReference type="EMBL" id="GHI65396.1"/>
    </source>
</evidence>
<gene>
    <name evidence="2" type="ORF">Saso_70460</name>
</gene>
<reference evidence="3" key="1">
    <citation type="submission" date="2023-07" db="EMBL/GenBank/DDBJ databases">
        <title>Whole genome shotgun sequence of Streptomyces cacaoi subsp. asoensis NBRC 13813.</title>
        <authorList>
            <person name="Komaki H."/>
            <person name="Tamura T."/>
        </authorList>
    </citation>
    <scope>NUCLEOTIDE SEQUENCE [LARGE SCALE GENOMIC DNA]</scope>
    <source>
        <strain evidence="3">NBRC 13813</strain>
    </source>
</reference>
<evidence type="ECO:0000313" key="3">
    <source>
        <dbReference type="Proteomes" id="UP000649259"/>
    </source>
</evidence>
<dbReference type="EMBL" id="BNEB01000005">
    <property type="protein sequence ID" value="GHI65396.1"/>
    <property type="molecule type" value="Genomic_DNA"/>
</dbReference>
<dbReference type="Proteomes" id="UP000649259">
    <property type="component" value="Unassembled WGS sequence"/>
</dbReference>
<sequence>MAFGSSIVMDQPRTMFAHVLSVQGVAVMVTNHRVQPLPLRPAEGSSTGKLVCQACGRQFLVTVHSRTRTTAKRVRYFVLGLAGLALAALLLWLTFDVAMQPDGSDPDMDPDIASWFVYTGIPGVLLPLLGLGYLINARTYDGVDKLRRIDEDGTASIRTAGHKLLPSR</sequence>
<feature type="transmembrane region" description="Helical" evidence="1">
    <location>
        <begin position="115"/>
        <end position="135"/>
    </location>
</feature>
<proteinExistence type="predicted"/>
<organism evidence="2 3">
    <name type="scientific">Streptomyces asoensis</name>
    <dbReference type="NCBI Taxonomy" id="249586"/>
    <lineage>
        <taxon>Bacteria</taxon>
        <taxon>Bacillati</taxon>
        <taxon>Actinomycetota</taxon>
        <taxon>Actinomycetes</taxon>
        <taxon>Kitasatosporales</taxon>
        <taxon>Streptomycetaceae</taxon>
        <taxon>Streptomyces</taxon>
    </lineage>
</organism>
<keyword evidence="1" id="KW-1133">Transmembrane helix</keyword>
<keyword evidence="1" id="KW-0472">Membrane</keyword>
<name>A0ABQ3SBA5_9ACTN</name>
<feature type="transmembrane region" description="Helical" evidence="1">
    <location>
        <begin position="76"/>
        <end position="95"/>
    </location>
</feature>
<keyword evidence="3" id="KW-1185">Reference proteome</keyword>
<evidence type="ECO:0000256" key="1">
    <source>
        <dbReference type="SAM" id="Phobius"/>
    </source>
</evidence>
<keyword evidence="1" id="KW-0812">Transmembrane</keyword>
<comment type="caution">
    <text evidence="2">The sequence shown here is derived from an EMBL/GenBank/DDBJ whole genome shotgun (WGS) entry which is preliminary data.</text>
</comment>
<accession>A0ABQ3SBA5</accession>
<evidence type="ECO:0008006" key="4">
    <source>
        <dbReference type="Google" id="ProtNLM"/>
    </source>
</evidence>
<protein>
    <recommendedName>
        <fullName evidence="4">Integral membrane protein</fullName>
    </recommendedName>
</protein>